<gene>
    <name evidence="1" type="ORF">PHSY_002314</name>
</gene>
<keyword evidence="2" id="KW-1185">Reference proteome</keyword>
<proteinExistence type="predicted"/>
<dbReference type="EMBL" id="DF238785">
    <property type="protein sequence ID" value="GAC94741.1"/>
    <property type="molecule type" value="Genomic_DNA"/>
</dbReference>
<sequence length="245" mass="27980">MSIQTDTGLNRDEDLEGREIATSAGRVHLHIMHLAVFAESFNPTSDEINVAIVAYNRGRPRRRPREAGGWSEVEPEAKRRVSYNDTRKCRSSTRAGSDRTESEQRVWMGDVFKVERHGLFDQDLQQAFVSNGKDNASAWRVRNAACASILLSFQDRMAVRLRDDISQYTACHPSVSPYRPDPFPICLRQVRDAAREHLLHSSENRRVTLASSSAMLHCDRLDLLWSTPFCHEHVQFEQQSLRGTD</sequence>
<dbReference type="Proteomes" id="UP000014071">
    <property type="component" value="Unassembled WGS sequence"/>
</dbReference>
<organism evidence="1 2">
    <name type="scientific">Pseudozyma hubeiensis (strain SY62)</name>
    <name type="common">Yeast</name>
    <dbReference type="NCBI Taxonomy" id="1305764"/>
    <lineage>
        <taxon>Eukaryota</taxon>
        <taxon>Fungi</taxon>
        <taxon>Dikarya</taxon>
        <taxon>Basidiomycota</taxon>
        <taxon>Ustilaginomycotina</taxon>
        <taxon>Ustilaginomycetes</taxon>
        <taxon>Ustilaginales</taxon>
        <taxon>Ustilaginaceae</taxon>
        <taxon>Pseudozyma</taxon>
    </lineage>
</organism>
<dbReference type="RefSeq" id="XP_012188328.1">
    <property type="nucleotide sequence ID" value="XM_012332938.1"/>
</dbReference>
<evidence type="ECO:0000313" key="2">
    <source>
        <dbReference type="Proteomes" id="UP000014071"/>
    </source>
</evidence>
<dbReference type="AlphaFoldDB" id="R9P0Q3"/>
<dbReference type="GeneID" id="24107607"/>
<accession>R9P0Q3</accession>
<evidence type="ECO:0000313" key="1">
    <source>
        <dbReference type="EMBL" id="GAC94741.1"/>
    </source>
</evidence>
<name>R9P0Q3_PSEHS</name>
<dbReference type="HOGENOM" id="CLU_1134001_0_0_1"/>
<protein>
    <submittedName>
        <fullName evidence="1">Uncharacterized protein</fullName>
    </submittedName>
</protein>
<reference evidence="2" key="1">
    <citation type="journal article" date="2013" name="Genome Announc.">
        <title>Draft genome sequence of the basidiomycetous yeast-like fungus Pseudozyma hubeiensis SY62, which produces an abundant amount of the biosurfactant mannosylerythritol lipids.</title>
        <authorList>
            <person name="Konishi M."/>
            <person name="Hatada Y."/>
            <person name="Horiuchi J."/>
        </authorList>
    </citation>
    <scope>NUCLEOTIDE SEQUENCE [LARGE SCALE GENOMIC DNA]</scope>
    <source>
        <strain evidence="2">SY62</strain>
    </source>
</reference>